<dbReference type="SUPFAM" id="SSF47384">
    <property type="entry name" value="Homodimeric domain of signal transducing histidine kinase"/>
    <property type="match status" value="1"/>
</dbReference>
<dbReference type="InterPro" id="IPR004358">
    <property type="entry name" value="Sig_transdc_His_kin-like_C"/>
</dbReference>
<dbReference type="PRINTS" id="PR00344">
    <property type="entry name" value="BCTRLSENSOR"/>
</dbReference>
<dbReference type="InterPro" id="IPR036890">
    <property type="entry name" value="HATPase_C_sf"/>
</dbReference>
<dbReference type="PANTHER" id="PTHR43547:SF2">
    <property type="entry name" value="HYBRID SIGNAL TRANSDUCTION HISTIDINE KINASE C"/>
    <property type="match status" value="1"/>
</dbReference>
<evidence type="ECO:0000256" key="2">
    <source>
        <dbReference type="ARBA" id="ARBA00012438"/>
    </source>
</evidence>
<dbReference type="PANTHER" id="PTHR43547">
    <property type="entry name" value="TWO-COMPONENT HISTIDINE KINASE"/>
    <property type="match status" value="1"/>
</dbReference>
<dbReference type="InterPro" id="IPR003661">
    <property type="entry name" value="HisK_dim/P_dom"/>
</dbReference>
<dbReference type="EC" id="2.7.13.3" evidence="2"/>
<dbReference type="SMART" id="SM00388">
    <property type="entry name" value="HisKA"/>
    <property type="match status" value="1"/>
</dbReference>
<dbReference type="Proteomes" id="UP000451233">
    <property type="component" value="Unassembled WGS sequence"/>
</dbReference>
<keyword evidence="4" id="KW-0808">Transferase</keyword>
<dbReference type="GO" id="GO:0000155">
    <property type="term" value="F:phosphorelay sensor kinase activity"/>
    <property type="evidence" value="ECO:0007669"/>
    <property type="project" value="InterPro"/>
</dbReference>
<evidence type="ECO:0000313" key="9">
    <source>
        <dbReference type="Proteomes" id="UP000451233"/>
    </source>
</evidence>
<dbReference type="AlphaFoldDB" id="A0A7K1Y2Z3"/>
<keyword evidence="6" id="KW-0812">Transmembrane</keyword>
<dbReference type="InterPro" id="IPR003594">
    <property type="entry name" value="HATPase_dom"/>
</dbReference>
<dbReference type="EMBL" id="WVHS01000005">
    <property type="protein sequence ID" value="MXV17611.1"/>
    <property type="molecule type" value="Genomic_DNA"/>
</dbReference>
<dbReference type="RefSeq" id="WP_160908601.1">
    <property type="nucleotide sequence ID" value="NZ_WVHS01000005.1"/>
</dbReference>
<keyword evidence="9" id="KW-1185">Reference proteome</keyword>
<name>A0A7K1Y2Z3_9SPHI</name>
<dbReference type="PROSITE" id="PS50109">
    <property type="entry name" value="HIS_KIN"/>
    <property type="match status" value="1"/>
</dbReference>
<accession>A0A7K1Y2Z3</accession>
<organism evidence="8 9">
    <name type="scientific">Hufsiella ginkgonis</name>
    <dbReference type="NCBI Taxonomy" id="2695274"/>
    <lineage>
        <taxon>Bacteria</taxon>
        <taxon>Pseudomonadati</taxon>
        <taxon>Bacteroidota</taxon>
        <taxon>Sphingobacteriia</taxon>
        <taxon>Sphingobacteriales</taxon>
        <taxon>Sphingobacteriaceae</taxon>
        <taxon>Hufsiella</taxon>
    </lineage>
</organism>
<evidence type="ECO:0000256" key="5">
    <source>
        <dbReference type="ARBA" id="ARBA00022777"/>
    </source>
</evidence>
<comment type="catalytic activity">
    <reaction evidence="1">
        <text>ATP + protein L-histidine = ADP + protein N-phospho-L-histidine.</text>
        <dbReference type="EC" id="2.7.13.3"/>
    </reaction>
</comment>
<dbReference type="InterPro" id="IPR036097">
    <property type="entry name" value="HisK_dim/P_sf"/>
</dbReference>
<gene>
    <name evidence="8" type="ORF">GS398_20085</name>
</gene>
<feature type="transmembrane region" description="Helical" evidence="6">
    <location>
        <begin position="300"/>
        <end position="322"/>
    </location>
</feature>
<dbReference type="CDD" id="cd00082">
    <property type="entry name" value="HisKA"/>
    <property type="match status" value="1"/>
</dbReference>
<dbReference type="Gene3D" id="1.10.287.130">
    <property type="match status" value="1"/>
</dbReference>
<evidence type="ECO:0000256" key="3">
    <source>
        <dbReference type="ARBA" id="ARBA00022553"/>
    </source>
</evidence>
<keyword evidence="6" id="KW-0472">Membrane</keyword>
<evidence type="ECO:0000256" key="4">
    <source>
        <dbReference type="ARBA" id="ARBA00022679"/>
    </source>
</evidence>
<keyword evidence="5 8" id="KW-0418">Kinase</keyword>
<dbReference type="Pfam" id="PF02518">
    <property type="entry name" value="HATPase_c"/>
    <property type="match status" value="1"/>
</dbReference>
<dbReference type="FunFam" id="3.30.565.10:FF:000006">
    <property type="entry name" value="Sensor histidine kinase WalK"/>
    <property type="match status" value="1"/>
</dbReference>
<evidence type="ECO:0000256" key="1">
    <source>
        <dbReference type="ARBA" id="ARBA00000085"/>
    </source>
</evidence>
<reference evidence="8 9" key="1">
    <citation type="submission" date="2019-11" db="EMBL/GenBank/DDBJ databases">
        <title>Pedobacter sp. HMF7056 Genome sequencing and assembly.</title>
        <authorList>
            <person name="Kang H."/>
            <person name="Kim H."/>
            <person name="Joh K."/>
        </authorList>
    </citation>
    <scope>NUCLEOTIDE SEQUENCE [LARGE SCALE GENOMIC DNA]</scope>
    <source>
        <strain evidence="8 9">HMF7056</strain>
    </source>
</reference>
<evidence type="ECO:0000259" key="7">
    <source>
        <dbReference type="PROSITE" id="PS50109"/>
    </source>
</evidence>
<comment type="caution">
    <text evidence="8">The sequence shown here is derived from an EMBL/GenBank/DDBJ whole genome shotgun (WGS) entry which is preliminary data.</text>
</comment>
<proteinExistence type="predicted"/>
<dbReference type="SMART" id="SM00387">
    <property type="entry name" value="HATPase_c"/>
    <property type="match status" value="1"/>
</dbReference>
<feature type="domain" description="Histidine kinase" evidence="7">
    <location>
        <begin position="341"/>
        <end position="556"/>
    </location>
</feature>
<evidence type="ECO:0000313" key="8">
    <source>
        <dbReference type="EMBL" id="MXV17611.1"/>
    </source>
</evidence>
<dbReference type="CDD" id="cd00075">
    <property type="entry name" value="HATPase"/>
    <property type="match status" value="1"/>
</dbReference>
<dbReference type="InterPro" id="IPR005467">
    <property type="entry name" value="His_kinase_dom"/>
</dbReference>
<protein>
    <recommendedName>
        <fullName evidence="2">histidine kinase</fullName>
        <ecNumber evidence="2">2.7.13.3</ecNumber>
    </recommendedName>
</protein>
<keyword evidence="6" id="KW-1133">Transmembrane helix</keyword>
<dbReference type="Gene3D" id="3.30.565.10">
    <property type="entry name" value="Histidine kinase-like ATPase, C-terminal domain"/>
    <property type="match status" value="1"/>
</dbReference>
<evidence type="ECO:0000256" key="6">
    <source>
        <dbReference type="SAM" id="Phobius"/>
    </source>
</evidence>
<dbReference type="SUPFAM" id="SSF55874">
    <property type="entry name" value="ATPase domain of HSP90 chaperone/DNA topoisomerase II/histidine kinase"/>
    <property type="match status" value="1"/>
</dbReference>
<keyword evidence="3" id="KW-0597">Phosphoprotein</keyword>
<dbReference type="Pfam" id="PF00512">
    <property type="entry name" value="HisKA"/>
    <property type="match status" value="1"/>
</dbReference>
<sequence length="556" mass="64821">MNDQKPFYRKNFLLILAFLVLISVSLVAALSIDYSLTTRHVENEFSSRKIEVMEESVRPYNDFFQNKVPEISYYQGFQDSASVVKYVDTLFRKYAFLNKVIFYDSQISNHAIADGYQVYHISFAPKAVYQFKKNLPPDSVVLFKNTRPNTLSLKTADEFNKIAVKFLGFVESYDTTKTITPDELFSIFYSITPNRITYMSNPRREELKIFKDLMLKRSPRSPLYEQDVFTFFVDPFKLKIHNSHPELYQKISIRPLVYESLDTDPDLITTDIPLPGAFADYKLYFSTSKVFLSEEINRRFWPIALALLLIYAVLVFIAYLIFRNLNINSRMFKLQYDFINNLTHEFKTPVSVIKIAGNNIRSSKQLSDRERLHYGKILDEEADKLNDLMNKLLSFTQIENKAIKVKEEMINIEVFTQNIIDTFQLKYPSFLVDYEIDEVEYFKTDPVLLGSVFHNLIDNAYKYSPPDRKELNIRIARDRKNIVFTFTDRGIGIPKNELTNIFRKFYRIQSQYNQQGSVGLGLAFCKELANFMGGDIVVESKEGTGSVFTLSLPFEE</sequence>